<sequence>MRKSKLSLVSSVFICVHLCFICGLIENLSGSAKTPRLNNISLSQGRAIAFPQLLRLKAIVRLQNMELSPPKVSGEATLPMRLLEGGLVWTIDLELEGKSGRYLVDTGAATSMIASQLSRELNLKGTAIPGERLQFAVAGNDCLNMDATLHRLPSIKAETAQINDLMVLELSKAIIPDELTGVLGMDFFSQFDLIVNPQKQELKLLSPSQLPTTDKKNAIPLQGKLGVMLAEVEINGKGPFTFLIDTGAESIFISQQVADKLAVDPSKMQDISVQGFCGLEPAKALTLNQVKMQNYQLNNLEAVVLNTSVLKMLAVDGILGQNFLNQFVQHWRFEQPANGKFPARGSLVLTPLNSQ</sequence>
<dbReference type="EMBL" id="JBHFNS010000073">
    <property type="protein sequence ID" value="MFB2937414.1"/>
    <property type="molecule type" value="Genomic_DNA"/>
</dbReference>
<proteinExistence type="predicted"/>
<keyword evidence="2" id="KW-1185">Reference proteome</keyword>
<organism evidence="1 2">
    <name type="scientific">Floridaenema fluviatile BLCC-F154</name>
    <dbReference type="NCBI Taxonomy" id="3153640"/>
    <lineage>
        <taxon>Bacteria</taxon>
        <taxon>Bacillati</taxon>
        <taxon>Cyanobacteriota</taxon>
        <taxon>Cyanophyceae</taxon>
        <taxon>Oscillatoriophycideae</taxon>
        <taxon>Aerosakkonematales</taxon>
        <taxon>Aerosakkonemataceae</taxon>
        <taxon>Floridanema</taxon>
        <taxon>Floridanema fluviatile</taxon>
    </lineage>
</organism>
<gene>
    <name evidence="1" type="ORF">ACE1B6_19375</name>
</gene>
<comment type="caution">
    <text evidence="1">The sequence shown here is derived from an EMBL/GenBank/DDBJ whole genome shotgun (WGS) entry which is preliminary data.</text>
</comment>
<dbReference type="InterPro" id="IPR034122">
    <property type="entry name" value="Retropepsin-like_bacterial"/>
</dbReference>
<dbReference type="Gene3D" id="2.40.70.10">
    <property type="entry name" value="Acid Proteases"/>
    <property type="match status" value="2"/>
</dbReference>
<name>A0ABV4YF18_9CYAN</name>
<evidence type="ECO:0000313" key="2">
    <source>
        <dbReference type="Proteomes" id="UP001576776"/>
    </source>
</evidence>
<dbReference type="InterPro" id="IPR021109">
    <property type="entry name" value="Peptidase_aspartic_dom_sf"/>
</dbReference>
<dbReference type="CDD" id="cd05483">
    <property type="entry name" value="retropepsin_like_bacteria"/>
    <property type="match status" value="2"/>
</dbReference>
<dbReference type="Proteomes" id="UP001576776">
    <property type="component" value="Unassembled WGS sequence"/>
</dbReference>
<protein>
    <submittedName>
        <fullName evidence="1">Retroviral-like aspartic protease family protein</fullName>
    </submittedName>
</protein>
<dbReference type="PROSITE" id="PS00141">
    <property type="entry name" value="ASP_PROTEASE"/>
    <property type="match status" value="1"/>
</dbReference>
<accession>A0ABV4YF18</accession>
<dbReference type="InterPro" id="IPR001969">
    <property type="entry name" value="Aspartic_peptidase_AS"/>
</dbReference>
<reference evidence="1 2" key="1">
    <citation type="submission" date="2024-09" db="EMBL/GenBank/DDBJ databases">
        <title>Floridaenema gen nov. (Aerosakkonemataceae, Aerosakkonematales ord. nov., Cyanobacteria) from benthic tropical and subtropical fresh waters, with the description of four new species.</title>
        <authorList>
            <person name="Moretto J.A."/>
            <person name="Berthold D.E."/>
            <person name="Lefler F.W."/>
            <person name="Huang I.-S."/>
            <person name="Laughinghouse H. IV."/>
        </authorList>
    </citation>
    <scope>NUCLEOTIDE SEQUENCE [LARGE SCALE GENOMIC DNA]</scope>
    <source>
        <strain evidence="1 2">BLCC-F154</strain>
    </source>
</reference>
<dbReference type="SUPFAM" id="SSF50630">
    <property type="entry name" value="Acid proteases"/>
    <property type="match status" value="2"/>
</dbReference>
<evidence type="ECO:0000313" key="1">
    <source>
        <dbReference type="EMBL" id="MFB2937414.1"/>
    </source>
</evidence>
<dbReference type="RefSeq" id="WP_413258898.1">
    <property type="nucleotide sequence ID" value="NZ_JBHFNS010000073.1"/>
</dbReference>
<dbReference type="Pfam" id="PF13975">
    <property type="entry name" value="gag-asp_proteas"/>
    <property type="match status" value="2"/>
</dbReference>